<comment type="similarity">
    <text evidence="7">Belongs to the Mrp/NBP35 ATP-binding proteins family.</text>
</comment>
<evidence type="ECO:0000256" key="6">
    <source>
        <dbReference type="ARBA" id="ARBA00023014"/>
    </source>
</evidence>
<dbReference type="HAMAP" id="MF_02040">
    <property type="entry name" value="Mrp_NBP35"/>
    <property type="match status" value="1"/>
</dbReference>
<dbReference type="PANTHER" id="PTHR42961:SF2">
    <property type="entry name" value="IRON-SULFUR PROTEIN NUBPL"/>
    <property type="match status" value="1"/>
</dbReference>
<dbReference type="EMBL" id="CAXLJL010000367">
    <property type="protein sequence ID" value="CAL5136922.1"/>
    <property type="molecule type" value="Genomic_DNA"/>
</dbReference>
<dbReference type="PANTHER" id="PTHR42961">
    <property type="entry name" value="IRON-SULFUR PROTEIN NUBPL"/>
    <property type="match status" value="1"/>
</dbReference>
<accession>A0AAV2TKK9</accession>
<dbReference type="GO" id="GO:0032981">
    <property type="term" value="P:mitochondrial respiratory chain complex I assembly"/>
    <property type="evidence" value="ECO:0007669"/>
    <property type="project" value="TreeGrafter"/>
</dbReference>
<dbReference type="Proteomes" id="UP001497525">
    <property type="component" value="Unassembled WGS sequence"/>
</dbReference>
<dbReference type="InterPro" id="IPR044304">
    <property type="entry name" value="NUBPL-like"/>
</dbReference>
<sequence length="314" mass="34437">MQRLFSIILLRKCNLLSLRCLNREFHISGRKFSPPKLPLPEVQHVVLVSSAKGGVGKSTVAVNLALALKESLQEEHVGLLDADVFGPSVPKMMNLEGIKPEVDSKNRIIPLTNYGIKCMSMGFLVDPGSAVVWRGLMVMSAIQQLLRQVIWGPMHTLVVDMPPGTGDVQLSLCQNVPISGAVIVTSPQAVAVSDTQRGIQMLNKLKVPIYGLLENMSEFICPNCGHRSPMHANEDQDKDQEGNLSGGIKLARTAGLELLGRIPFDPRLIGCCDSGRPFFATFPQSELAQIYRGLATRILQFQARRSDRDSQNTN</sequence>
<evidence type="ECO:0000256" key="4">
    <source>
        <dbReference type="ARBA" id="ARBA00022840"/>
    </source>
</evidence>
<dbReference type="InterPro" id="IPR027417">
    <property type="entry name" value="P-loop_NTPase"/>
</dbReference>
<keyword evidence="6" id="KW-0411">Iron-sulfur</keyword>
<evidence type="ECO:0000313" key="9">
    <source>
        <dbReference type="Proteomes" id="UP001497525"/>
    </source>
</evidence>
<dbReference type="GO" id="GO:0005524">
    <property type="term" value="F:ATP binding"/>
    <property type="evidence" value="ECO:0007669"/>
    <property type="project" value="UniProtKB-KW"/>
</dbReference>
<gene>
    <name evidence="8" type="ORF">CDAUBV1_LOCUS11215</name>
</gene>
<dbReference type="Pfam" id="PF10609">
    <property type="entry name" value="ParA"/>
    <property type="match status" value="1"/>
</dbReference>
<dbReference type="GO" id="GO:0005739">
    <property type="term" value="C:mitochondrion"/>
    <property type="evidence" value="ECO:0007669"/>
    <property type="project" value="TreeGrafter"/>
</dbReference>
<keyword evidence="2" id="KW-0479">Metal-binding</keyword>
<proteinExistence type="inferred from homology"/>
<dbReference type="FunFam" id="3.40.50.300:FF:001278">
    <property type="entry name" value="Iron-sulfur cluster carrier protein"/>
    <property type="match status" value="1"/>
</dbReference>
<dbReference type="SUPFAM" id="SSF52540">
    <property type="entry name" value="P-loop containing nucleoside triphosphate hydrolases"/>
    <property type="match status" value="1"/>
</dbReference>
<dbReference type="InterPro" id="IPR033756">
    <property type="entry name" value="YlxH/NBP35"/>
</dbReference>
<evidence type="ECO:0000256" key="5">
    <source>
        <dbReference type="ARBA" id="ARBA00023004"/>
    </source>
</evidence>
<evidence type="ECO:0000313" key="8">
    <source>
        <dbReference type="EMBL" id="CAL5136922.1"/>
    </source>
</evidence>
<keyword evidence="3" id="KW-0547">Nucleotide-binding</keyword>
<evidence type="ECO:0000256" key="7">
    <source>
        <dbReference type="ARBA" id="ARBA00024036"/>
    </source>
</evidence>
<dbReference type="CDD" id="cd02037">
    <property type="entry name" value="Mrp_NBP35"/>
    <property type="match status" value="1"/>
</dbReference>
<comment type="caution">
    <text evidence="8">The sequence shown here is derived from an EMBL/GenBank/DDBJ whole genome shotgun (WGS) entry which is preliminary data.</text>
</comment>
<name>A0AAV2TKK9_CALDB</name>
<dbReference type="GO" id="GO:0140663">
    <property type="term" value="F:ATP-dependent FeS chaperone activity"/>
    <property type="evidence" value="ECO:0007669"/>
    <property type="project" value="InterPro"/>
</dbReference>
<reference evidence="8" key="1">
    <citation type="submission" date="2024-06" db="EMBL/GenBank/DDBJ databases">
        <authorList>
            <person name="Liu X."/>
            <person name="Lenzi L."/>
            <person name="Haldenby T S."/>
            <person name="Uol C."/>
        </authorList>
    </citation>
    <scope>NUCLEOTIDE SEQUENCE</scope>
</reference>
<keyword evidence="4" id="KW-0067">ATP-binding</keyword>
<dbReference type="GO" id="GO:0016226">
    <property type="term" value="P:iron-sulfur cluster assembly"/>
    <property type="evidence" value="ECO:0007669"/>
    <property type="project" value="InterPro"/>
</dbReference>
<dbReference type="InterPro" id="IPR019591">
    <property type="entry name" value="Mrp/NBP35_ATP-bd"/>
</dbReference>
<protein>
    <recommendedName>
        <fullName evidence="10">Iron-sulfur protein NUBPL</fullName>
    </recommendedName>
</protein>
<evidence type="ECO:0008006" key="10">
    <source>
        <dbReference type="Google" id="ProtNLM"/>
    </source>
</evidence>
<keyword evidence="5" id="KW-0408">Iron</keyword>
<dbReference type="Gene3D" id="3.40.50.300">
    <property type="entry name" value="P-loop containing nucleotide triphosphate hydrolases"/>
    <property type="match status" value="1"/>
</dbReference>
<evidence type="ECO:0000256" key="1">
    <source>
        <dbReference type="ARBA" id="ARBA00022485"/>
    </source>
</evidence>
<keyword evidence="1" id="KW-0004">4Fe-4S</keyword>
<dbReference type="GO" id="GO:0051539">
    <property type="term" value="F:4 iron, 4 sulfur cluster binding"/>
    <property type="evidence" value="ECO:0007669"/>
    <property type="project" value="UniProtKB-KW"/>
</dbReference>
<dbReference type="AlphaFoldDB" id="A0AAV2TKK9"/>
<evidence type="ECO:0000256" key="2">
    <source>
        <dbReference type="ARBA" id="ARBA00022723"/>
    </source>
</evidence>
<organism evidence="8 9">
    <name type="scientific">Calicophoron daubneyi</name>
    <name type="common">Rumen fluke</name>
    <name type="synonym">Paramphistomum daubneyi</name>
    <dbReference type="NCBI Taxonomy" id="300641"/>
    <lineage>
        <taxon>Eukaryota</taxon>
        <taxon>Metazoa</taxon>
        <taxon>Spiralia</taxon>
        <taxon>Lophotrochozoa</taxon>
        <taxon>Platyhelminthes</taxon>
        <taxon>Trematoda</taxon>
        <taxon>Digenea</taxon>
        <taxon>Plagiorchiida</taxon>
        <taxon>Pronocephalata</taxon>
        <taxon>Paramphistomoidea</taxon>
        <taxon>Paramphistomidae</taxon>
        <taxon>Calicophoron</taxon>
    </lineage>
</organism>
<dbReference type="GO" id="GO:0046872">
    <property type="term" value="F:metal ion binding"/>
    <property type="evidence" value="ECO:0007669"/>
    <property type="project" value="UniProtKB-KW"/>
</dbReference>
<evidence type="ECO:0000256" key="3">
    <source>
        <dbReference type="ARBA" id="ARBA00022741"/>
    </source>
</evidence>